<evidence type="ECO:0000313" key="5">
    <source>
        <dbReference type="Proteomes" id="UP000472267"/>
    </source>
</evidence>
<dbReference type="SMART" id="SM00228">
    <property type="entry name" value="PDZ"/>
    <property type="match status" value="1"/>
</dbReference>
<feature type="domain" description="PH" evidence="2">
    <location>
        <begin position="496"/>
        <end position="593"/>
    </location>
</feature>
<dbReference type="Gene3D" id="2.30.29.30">
    <property type="entry name" value="Pleckstrin-homology domain (PH domain)/Phosphotyrosine-binding domain (PTB)"/>
    <property type="match status" value="2"/>
</dbReference>
<feature type="region of interest" description="Disordered" evidence="1">
    <location>
        <begin position="1"/>
        <end position="136"/>
    </location>
</feature>
<dbReference type="SUPFAM" id="SSF50156">
    <property type="entry name" value="PDZ domain-like"/>
    <property type="match status" value="1"/>
</dbReference>
<dbReference type="CDD" id="cd00136">
    <property type="entry name" value="PDZ_canonical"/>
    <property type="match status" value="1"/>
</dbReference>
<feature type="domain" description="PDZ" evidence="3">
    <location>
        <begin position="282"/>
        <end position="357"/>
    </location>
</feature>
<evidence type="ECO:0000259" key="2">
    <source>
        <dbReference type="PROSITE" id="PS50003"/>
    </source>
</evidence>
<dbReference type="InterPro" id="IPR001478">
    <property type="entry name" value="PDZ"/>
</dbReference>
<evidence type="ECO:0000256" key="1">
    <source>
        <dbReference type="SAM" id="MobiDB-lite"/>
    </source>
</evidence>
<dbReference type="Pfam" id="PF00595">
    <property type="entry name" value="PDZ"/>
    <property type="match status" value="1"/>
</dbReference>
<dbReference type="Ensembl" id="ENSSFAT00005009327.1">
    <property type="protein sequence ID" value="ENSSFAP00005008897.1"/>
    <property type="gene ID" value="ENSSFAG00005005152.1"/>
</dbReference>
<dbReference type="PROSITE" id="PS50106">
    <property type="entry name" value="PDZ"/>
    <property type="match status" value="1"/>
</dbReference>
<name>A0A672FSB8_SALFA</name>
<dbReference type="PANTHER" id="PTHR12752">
    <property type="entry name" value="PHOSPHOINOSITOL 3-PHOSPHATE-BINDING PROTEIN"/>
    <property type="match status" value="1"/>
</dbReference>
<dbReference type="InterPro" id="IPR036034">
    <property type="entry name" value="PDZ_sf"/>
</dbReference>
<dbReference type="InParanoid" id="A0A672FSB8"/>
<evidence type="ECO:0000259" key="3">
    <source>
        <dbReference type="PROSITE" id="PS50106"/>
    </source>
</evidence>
<dbReference type="InterPro" id="IPR001849">
    <property type="entry name" value="PH_domain"/>
</dbReference>
<feature type="compositionally biased region" description="Basic and acidic residues" evidence="1">
    <location>
        <begin position="95"/>
        <end position="127"/>
    </location>
</feature>
<dbReference type="SMART" id="SM00233">
    <property type="entry name" value="PH"/>
    <property type="match status" value="2"/>
</dbReference>
<feature type="domain" description="PH" evidence="2">
    <location>
        <begin position="369"/>
        <end position="471"/>
    </location>
</feature>
<reference evidence="4" key="1">
    <citation type="submission" date="2025-08" db="UniProtKB">
        <authorList>
            <consortium name="Ensembl"/>
        </authorList>
    </citation>
    <scope>IDENTIFICATION</scope>
</reference>
<sequence>MLQSHDLLPFHNNTDQPTNPVPFQHRKSSVTTVTAGNREQISLHRGSTSSSHRRVSVREPGMPLLQNLQIESTDEVSEETEPVRNTVDTGSVNEAEERGAAEGPDRPAEGSDRAEVVPDRPSEDPDRAAAAQSSTDTAICVRETRNRADKQITFRCKPLQLPNELRRIHVRWFKLTSKEHLRPVAHKEADSSSDHWAKRRKLFKESKQCSSAAGSSITSDITEESGTLSEETRSVDVTVIDEGDRGFYTDTFHSSAWIYQGDDVVTEAIHPSLNSRTLRDRTVKISKGTGEYPWGFRIQFSKPIVVTEVDTNGAAEEAGLMVGDYVLAVNGIDVTSIPHSEAADLARQGPDILTLTIGSDIARGPNTPRPACRGYLHKRTQSGLIKGWRKRWFVLRHDCCLYYYRHKRDEGRRRALSVVKLEGAEVGADTSLGKPFVFRCRPQSGQRVFFFCATSNQEMKRWLEAMQKSIQPITQNHVWVDVTRHNSNLPPLAVKNPDCLGLLHKMDKSRDTWLQHYCILKDACLYMYSGIRATHAHGGIYLQGYQVREQPYGSKKSTIELKPPSDEFKTFHLCAENPTENKRWISAIKASIKKWLPLHQALQDYMNRPPEETRM</sequence>
<reference evidence="4" key="2">
    <citation type="submission" date="2025-09" db="UniProtKB">
        <authorList>
            <consortium name="Ensembl"/>
        </authorList>
    </citation>
    <scope>IDENTIFICATION</scope>
</reference>
<proteinExistence type="predicted"/>
<feature type="region of interest" description="Disordered" evidence="1">
    <location>
        <begin position="213"/>
        <end position="233"/>
    </location>
</feature>
<dbReference type="AlphaFoldDB" id="A0A672FSB8"/>
<dbReference type="Gene3D" id="2.30.42.10">
    <property type="match status" value="1"/>
</dbReference>
<organism evidence="4 5">
    <name type="scientific">Salarias fasciatus</name>
    <name type="common">Jewelled blenny</name>
    <name type="synonym">Blennius fasciatus</name>
    <dbReference type="NCBI Taxonomy" id="181472"/>
    <lineage>
        <taxon>Eukaryota</taxon>
        <taxon>Metazoa</taxon>
        <taxon>Chordata</taxon>
        <taxon>Craniata</taxon>
        <taxon>Vertebrata</taxon>
        <taxon>Euteleostomi</taxon>
        <taxon>Actinopterygii</taxon>
        <taxon>Neopterygii</taxon>
        <taxon>Teleostei</taxon>
        <taxon>Neoteleostei</taxon>
        <taxon>Acanthomorphata</taxon>
        <taxon>Ovalentaria</taxon>
        <taxon>Blenniimorphae</taxon>
        <taxon>Blenniiformes</taxon>
        <taxon>Blennioidei</taxon>
        <taxon>Blenniidae</taxon>
        <taxon>Salariinae</taxon>
        <taxon>Salarias</taxon>
    </lineage>
</organism>
<feature type="compositionally biased region" description="Polar residues" evidence="1">
    <location>
        <begin position="29"/>
        <end position="40"/>
    </location>
</feature>
<dbReference type="Proteomes" id="UP000472267">
    <property type="component" value="Unassembled WGS sequence"/>
</dbReference>
<dbReference type="Pfam" id="PF00169">
    <property type="entry name" value="PH"/>
    <property type="match status" value="2"/>
</dbReference>
<dbReference type="InterPro" id="IPR011993">
    <property type="entry name" value="PH-like_dom_sf"/>
</dbReference>
<dbReference type="PANTHER" id="PTHR12752:SF2">
    <property type="entry name" value="PDZ AND PLECKSTRIN HOMOLOGY DOMAINS 1"/>
    <property type="match status" value="1"/>
</dbReference>
<protein>
    <submittedName>
        <fullName evidence="4">PDZ and pleckstrin homology domains 1</fullName>
    </submittedName>
</protein>
<dbReference type="PROSITE" id="PS50003">
    <property type="entry name" value="PH_DOMAIN"/>
    <property type="match status" value="2"/>
</dbReference>
<keyword evidence="5" id="KW-1185">Reference proteome</keyword>
<accession>A0A672FSB8</accession>
<feature type="compositionally biased region" description="Polar residues" evidence="1">
    <location>
        <begin position="213"/>
        <end position="229"/>
    </location>
</feature>
<evidence type="ECO:0000313" key="4">
    <source>
        <dbReference type="Ensembl" id="ENSSFAP00005008897.1"/>
    </source>
</evidence>
<dbReference type="SUPFAM" id="SSF50729">
    <property type="entry name" value="PH domain-like"/>
    <property type="match status" value="2"/>
</dbReference>